<gene>
    <name evidence="2" type="ORF">S101395_03375</name>
</gene>
<dbReference type="Proteomes" id="UP000196877">
    <property type="component" value="Chromosome"/>
</dbReference>
<keyword evidence="3" id="KW-1185">Reference proteome</keyword>
<proteinExistence type="predicted"/>
<keyword evidence="1" id="KW-0732">Signal</keyword>
<protein>
    <submittedName>
        <fullName evidence="2">Uncharacterized protein</fullName>
    </submittedName>
</protein>
<accession>A0ABM6LKM4</accession>
<reference evidence="2 3" key="1">
    <citation type="submission" date="2017-06" db="EMBL/GenBank/DDBJ databases">
        <title>Genome sequence of Bacillus sonorensis strain SRCM101395.</title>
        <authorList>
            <person name="Cho S.H."/>
        </authorList>
    </citation>
    <scope>NUCLEOTIDE SEQUENCE [LARGE SCALE GENOMIC DNA]</scope>
    <source>
        <strain evidence="2 3">SRCM101395</strain>
    </source>
</reference>
<name>A0ABM6LKM4_9BACI</name>
<evidence type="ECO:0000313" key="3">
    <source>
        <dbReference type="Proteomes" id="UP000196877"/>
    </source>
</evidence>
<evidence type="ECO:0000313" key="2">
    <source>
        <dbReference type="EMBL" id="ASB89882.1"/>
    </source>
</evidence>
<sequence>MKAKFLICAVLLLGTVSAVSSVYVQTDNTSFKVAERFAS</sequence>
<dbReference type="EMBL" id="CP021920">
    <property type="protein sequence ID" value="ASB89882.1"/>
    <property type="molecule type" value="Genomic_DNA"/>
</dbReference>
<feature type="chain" id="PRO_5046142389" evidence="1">
    <location>
        <begin position="21"/>
        <end position="39"/>
    </location>
</feature>
<feature type="signal peptide" evidence="1">
    <location>
        <begin position="1"/>
        <end position="20"/>
    </location>
</feature>
<evidence type="ECO:0000256" key="1">
    <source>
        <dbReference type="SAM" id="SignalP"/>
    </source>
</evidence>
<organism evidence="2 3">
    <name type="scientific">Bacillus sonorensis</name>
    <dbReference type="NCBI Taxonomy" id="119858"/>
    <lineage>
        <taxon>Bacteria</taxon>
        <taxon>Bacillati</taxon>
        <taxon>Bacillota</taxon>
        <taxon>Bacilli</taxon>
        <taxon>Bacillales</taxon>
        <taxon>Bacillaceae</taxon>
        <taxon>Bacillus</taxon>
    </lineage>
</organism>